<evidence type="ECO:0000259" key="1">
    <source>
        <dbReference type="Pfam" id="PF04466"/>
    </source>
</evidence>
<accession>A0A345AXD8</accession>
<dbReference type="Gene3D" id="3.40.50.300">
    <property type="entry name" value="P-loop containing nucleotide triphosphate hydrolases"/>
    <property type="match status" value="1"/>
</dbReference>
<dbReference type="Pfam" id="PF04466">
    <property type="entry name" value="Terminase_3"/>
    <property type="match status" value="1"/>
</dbReference>
<feature type="domain" description="Phage terminase large subunit N-terminal" evidence="1">
    <location>
        <begin position="59"/>
        <end position="249"/>
    </location>
</feature>
<dbReference type="NCBIfam" id="TIGR01547">
    <property type="entry name" value="phage_term_2"/>
    <property type="match status" value="1"/>
</dbReference>
<dbReference type="Gene3D" id="3.30.420.240">
    <property type="match status" value="1"/>
</dbReference>
<dbReference type="PANTHER" id="PTHR39184">
    <property type="match status" value="1"/>
</dbReference>
<sequence>MPLVRMEVKCLVEKIYVSRRTVMLDCLLRCRYTRPIANNGLIKMYKLNPALRAVWRTRARYKVIYGGRASSKSHDAGGIAVYLAANYRLKFLCARQFQNRISESVYTLIKDKIENSEYNGEFIFTKNSIKHKRTGSEFLFYGIARNLSEIKSTEGIDILWLEEAHYLTQEQWEVIEPTIRKENSEIWIIFNPNEVTDFVYQNFVVKPPKDAFVKMINWNENPFLSETMLKVIHEAYERDKDQAEHIYGGIPKTGGDKSVINLKFILAAIDAHKKLGWEPAGSKRIGFDVADDGEDANATTLMHGNVIMEVDEWDGLEDELLKSSSRVYNLAKMKGASVTYDSIGVGAHVGSKFAELNDSSPDFKLTYDPFNAGGAVDKPDDIYMKLPHTTIKNKDHFSNIKAQKWEEVATRFRKTYEAVVHGKVYPFDELISINSETIHPDKLNQLCIELSSPRKDLDMNGRFKVESKKDMREKRKIKSPNIADSVIMSAILPIRKPKGFFDF</sequence>
<dbReference type="InterPro" id="IPR006437">
    <property type="entry name" value="Phage_terminase_lsu"/>
</dbReference>
<dbReference type="InterPro" id="IPR052380">
    <property type="entry name" value="Viral_DNA_packaging_terminase"/>
</dbReference>
<dbReference type="EMBL" id="MH536736">
    <property type="protein sequence ID" value="AXF41768.1"/>
    <property type="molecule type" value="Genomic_DNA"/>
</dbReference>
<dbReference type="InterPro" id="IPR035412">
    <property type="entry name" value="Terminase_L_N"/>
</dbReference>
<protein>
    <submittedName>
        <fullName evidence="2">Terminase large subunit</fullName>
    </submittedName>
</protein>
<dbReference type="Proteomes" id="UP000256007">
    <property type="component" value="Segment"/>
</dbReference>
<name>A0A345AXD8_9CAUD</name>
<dbReference type="PANTHER" id="PTHR39184:SF1">
    <property type="entry name" value="PBSX PHAGE TERMINASE LARGE SUBUNIT"/>
    <property type="match status" value="1"/>
</dbReference>
<proteinExistence type="predicted"/>
<evidence type="ECO:0000313" key="3">
    <source>
        <dbReference type="Proteomes" id="UP000256007"/>
    </source>
</evidence>
<reference evidence="2 3" key="1">
    <citation type="submission" date="2018-06" db="EMBL/GenBank/DDBJ databases">
        <title>Use of a 3D primary epithelial cell screening tool to investigate phage therapy in cystic fibrosis.</title>
        <authorList>
            <person name="Trend S."/>
            <person name="Chang B."/>
            <person name="O'Dea M."/>
            <person name="Stick S."/>
            <person name="Kikic A."/>
        </authorList>
    </citation>
    <scope>NUCLEOTIDE SEQUENCE [LARGE SCALE GENOMIC DNA]</scope>
</reference>
<organism evidence="2 3">
    <name type="scientific">Pseudomonas phage E79</name>
    <dbReference type="NCBI Taxonomy" id="2282401"/>
    <lineage>
        <taxon>Viruses</taxon>
        <taxon>Duplodnaviria</taxon>
        <taxon>Heunggongvirae</taxon>
        <taxon>Uroviricota</taxon>
        <taxon>Caudoviricetes</taxon>
        <taxon>Lindbergviridae</taxon>
        <taxon>Pbunavirus</taxon>
        <taxon>Pbunavirus PB1</taxon>
    </lineage>
</organism>
<dbReference type="InterPro" id="IPR027417">
    <property type="entry name" value="P-loop_NTPase"/>
</dbReference>
<evidence type="ECO:0000313" key="2">
    <source>
        <dbReference type="EMBL" id="AXF41768.1"/>
    </source>
</evidence>